<evidence type="ECO:0000313" key="2">
    <source>
        <dbReference type="EMBL" id="OLO13261.1"/>
    </source>
</evidence>
<evidence type="ECO:0000259" key="1">
    <source>
        <dbReference type="Pfam" id="PF12973"/>
    </source>
</evidence>
<dbReference type="Gene3D" id="2.60.120.10">
    <property type="entry name" value="Jelly Rolls"/>
    <property type="match status" value="1"/>
</dbReference>
<name>A0A1Q8THU9_9GAMM</name>
<gene>
    <name evidence="2" type="ORF">BTW10_00335</name>
</gene>
<evidence type="ECO:0000313" key="3">
    <source>
        <dbReference type="Proteomes" id="UP000186806"/>
    </source>
</evidence>
<proteinExistence type="predicted"/>
<dbReference type="InterPro" id="IPR025979">
    <property type="entry name" value="ChrR-like_cupin_dom"/>
</dbReference>
<dbReference type="AlphaFoldDB" id="A0A1Q8THU9"/>
<protein>
    <submittedName>
        <fullName evidence="2">Cupin</fullName>
    </submittedName>
</protein>
<dbReference type="EMBL" id="MSDQ01000001">
    <property type="protein sequence ID" value="OLO13261.1"/>
    <property type="molecule type" value="Genomic_DNA"/>
</dbReference>
<dbReference type="Pfam" id="PF12973">
    <property type="entry name" value="Cupin_7"/>
    <property type="match status" value="1"/>
</dbReference>
<organism evidence="2 3">
    <name type="scientific">Chromohalobacter japonicus</name>
    <dbReference type="NCBI Taxonomy" id="223900"/>
    <lineage>
        <taxon>Bacteria</taxon>
        <taxon>Pseudomonadati</taxon>
        <taxon>Pseudomonadota</taxon>
        <taxon>Gammaproteobacteria</taxon>
        <taxon>Oceanospirillales</taxon>
        <taxon>Halomonadaceae</taxon>
        <taxon>Chromohalobacter</taxon>
    </lineage>
</organism>
<dbReference type="RefSeq" id="WP_075367675.1">
    <property type="nucleotide sequence ID" value="NZ_MSDQ01000001.1"/>
</dbReference>
<dbReference type="Proteomes" id="UP000186806">
    <property type="component" value="Unassembled WGS sequence"/>
</dbReference>
<sequence>MAKPEVEFTPISTVEFKSCEPAIDGLSEAILARDDENDTVTRILKFEPGTDTSPNGVLTHEFWEEVFIFEGSFVDLRLNKTFKAGDWATRPPGMEHGPWHSENGAKMFEVRYYRQERSKDE</sequence>
<dbReference type="InterPro" id="IPR011051">
    <property type="entry name" value="RmlC_Cupin_sf"/>
</dbReference>
<accession>A0A1Q8THU9</accession>
<keyword evidence="3" id="KW-1185">Reference proteome</keyword>
<dbReference type="InterPro" id="IPR014710">
    <property type="entry name" value="RmlC-like_jellyroll"/>
</dbReference>
<feature type="domain" description="ChrR-like cupin" evidence="1">
    <location>
        <begin position="16"/>
        <end position="108"/>
    </location>
</feature>
<dbReference type="SUPFAM" id="SSF51182">
    <property type="entry name" value="RmlC-like cupins"/>
    <property type="match status" value="1"/>
</dbReference>
<reference evidence="2 3" key="1">
    <citation type="submission" date="2016-12" db="EMBL/GenBank/DDBJ databases">
        <title>Draft genome sequences of strains Salinicola socius SMB35, Salinicola sp. MH3R3-1 and Chromohalobacter sp. SMB17 from the Verkhnekamsk potash mining region of Russia.</title>
        <authorList>
            <person name="Mavrodi D.V."/>
            <person name="Olsson B.E."/>
            <person name="Korsakova E.S."/>
            <person name="Pyankova A."/>
            <person name="Mavrodi O.V."/>
            <person name="Plotnikova E.G."/>
        </authorList>
    </citation>
    <scope>NUCLEOTIDE SEQUENCE [LARGE SCALE GENOMIC DNA]</scope>
    <source>
        <strain evidence="2 3">SMB17</strain>
    </source>
</reference>
<comment type="caution">
    <text evidence="2">The sequence shown here is derived from an EMBL/GenBank/DDBJ whole genome shotgun (WGS) entry which is preliminary data.</text>
</comment>